<dbReference type="SUPFAM" id="SSF57903">
    <property type="entry name" value="FYVE/PHD zinc finger"/>
    <property type="match status" value="1"/>
</dbReference>
<feature type="compositionally biased region" description="Polar residues" evidence="9">
    <location>
        <begin position="103"/>
        <end position="128"/>
    </location>
</feature>
<comment type="caution">
    <text evidence="10">The sequence shown here is derived from an EMBL/GenBank/DDBJ whole genome shotgun (WGS) entry which is preliminary data.</text>
</comment>
<evidence type="ECO:0000256" key="7">
    <source>
        <dbReference type="PIRSR" id="PIRSR601019-1"/>
    </source>
</evidence>
<feature type="region of interest" description="Disordered" evidence="9">
    <location>
        <begin position="85"/>
        <end position="152"/>
    </location>
</feature>
<feature type="binding site" evidence="8">
    <location>
        <position position="454"/>
    </location>
    <ligand>
        <name>Mg(2+)</name>
        <dbReference type="ChEBI" id="CHEBI:18420"/>
    </ligand>
</feature>
<dbReference type="Pfam" id="PF00503">
    <property type="entry name" value="G-alpha"/>
    <property type="match status" value="1"/>
</dbReference>
<dbReference type="PROSITE" id="PS51882">
    <property type="entry name" value="G_ALPHA"/>
    <property type="match status" value="1"/>
</dbReference>
<keyword evidence="6" id="KW-0807">Transducer</keyword>
<dbReference type="GO" id="GO:0003924">
    <property type="term" value="F:GTPase activity"/>
    <property type="evidence" value="ECO:0007669"/>
    <property type="project" value="InterPro"/>
</dbReference>
<keyword evidence="5 7" id="KW-0342">GTP-binding</keyword>
<evidence type="ECO:0000256" key="9">
    <source>
        <dbReference type="SAM" id="MobiDB-lite"/>
    </source>
</evidence>
<keyword evidence="1 8" id="KW-0479">Metal-binding</keyword>
<proteinExistence type="predicted"/>
<feature type="binding site" evidence="7">
    <location>
        <begin position="617"/>
        <end position="623"/>
    </location>
    <ligand>
        <name>GTP</name>
        <dbReference type="ChEBI" id="CHEBI:37565"/>
    </ligand>
</feature>
<dbReference type="PANTHER" id="PTHR36486:SF4">
    <property type="entry name" value="PH DOMAIN-CONTAINING PROTEIN"/>
    <property type="match status" value="1"/>
</dbReference>
<dbReference type="PANTHER" id="PTHR36486">
    <property type="entry name" value="OS01G0977800 PROTEIN"/>
    <property type="match status" value="1"/>
</dbReference>
<dbReference type="GO" id="GO:0007186">
    <property type="term" value="P:G protein-coupled receptor signaling pathway"/>
    <property type="evidence" value="ECO:0007669"/>
    <property type="project" value="InterPro"/>
</dbReference>
<evidence type="ECO:0000313" key="11">
    <source>
        <dbReference type="Proteomes" id="UP001293593"/>
    </source>
</evidence>
<gene>
    <name evidence="10" type="ORF">QN277_005127</name>
</gene>
<dbReference type="AlphaFoldDB" id="A0AAE1IXJ7"/>
<dbReference type="Gene3D" id="1.10.400.10">
    <property type="entry name" value="GI Alpha 1, domain 2-like"/>
    <property type="match status" value="1"/>
</dbReference>
<evidence type="ECO:0008006" key="12">
    <source>
        <dbReference type="Google" id="ProtNLM"/>
    </source>
</evidence>
<evidence type="ECO:0000256" key="1">
    <source>
        <dbReference type="ARBA" id="ARBA00022723"/>
    </source>
</evidence>
<sequence>MASILKKWLPGVSSSVSKDNDDDHDLEYSIAMIYDGPDLNYSIPEISPFKIDQIPIASVASISSDQFSVPIIQPIVKTSHTTPIRVSNSVSSGNDDKEDRFFQNEQNPTNSEITESGSNSQSLFSEISSCREGDFKNDTPRPTHVKRPSNVTFRDPESDAIVVVRERSVDYPESPKVERTGKKGTCYRCHKGSRFTEKVVCISCDAKYCHNCVIRAMGSMPEGRKCITCIGNRIDESKRRTLGKSSRMLKHLLSELQMKQMIYVEKISEANQIPPELVYVNNERLNRKQLVLLSSSSNPPKKLKPGFYWYDKASGLWGKEGKKPSQIISPQLDVGGDLKEDASNGNTNVFINNREITKKERLILKAAGVACEGKPNFWVNADGSYREEGQKNIKGYIWNKTATKLFCLVLSLPWPPNPVPLHGEERVDIVTQSCVDNEKIYRFLLVGSVKSGTSTIFKQAKLHYDVPFSYNELQNIKLVIQSNLYTCLGILLEGCEKFHEESLLQSRKRRMVNDSTSSAENTGNTIETTVYSISPRLKAFSDSLIKYRVSGNFSEIFPAATSEYASLAEELWRDAAIRATYDRRNELEMLPRNASYFLDRAVEISKTDYELSETDILYAEGITLSDSLASMEFSFSKPIDEDSVFPELRQDPSFRYQLIRVHPRSLGENCKWLEMFEDMDVALFCVALTDYDEYTVESTGVSTNKMLAAKHLFENMIRHPTFKDKKFLLILSKFDLFEEKIELVPLTKCEWFSDFNPVITPNQNGAYTSNKINNTPLAHRAFQFIAVKFKKLFKSVTKRKLFVSLVTGLEPDTVDEALSYARVIMACEKWIPPSFKPEITSTTFEIEEASSF</sequence>
<evidence type="ECO:0000256" key="4">
    <source>
        <dbReference type="ARBA" id="ARBA00022833"/>
    </source>
</evidence>
<reference evidence="10" key="1">
    <citation type="submission" date="2023-10" db="EMBL/GenBank/DDBJ databases">
        <title>Chromosome-level genome of the transformable northern wattle, Acacia crassicarpa.</title>
        <authorList>
            <person name="Massaro I."/>
            <person name="Sinha N.R."/>
            <person name="Poethig S."/>
            <person name="Leichty A.R."/>
        </authorList>
    </citation>
    <scope>NUCLEOTIDE SEQUENCE</scope>
    <source>
        <strain evidence="10">Acra3RX</strain>
        <tissue evidence="10">Leaf</tissue>
    </source>
</reference>
<dbReference type="SUPFAM" id="SSF47895">
    <property type="entry name" value="Transducin (alpha subunit), insertion domain"/>
    <property type="match status" value="1"/>
</dbReference>
<dbReference type="FunFam" id="1.10.400.10:FF:000013">
    <property type="entry name" value="Extra-large guanine nucleotide-binding protein 2"/>
    <property type="match status" value="1"/>
</dbReference>
<dbReference type="Proteomes" id="UP001293593">
    <property type="component" value="Unassembled WGS sequence"/>
</dbReference>
<dbReference type="GO" id="GO:0005525">
    <property type="term" value="F:GTP binding"/>
    <property type="evidence" value="ECO:0007669"/>
    <property type="project" value="UniProtKB-KW"/>
</dbReference>
<keyword evidence="3" id="KW-0863">Zinc-finger</keyword>
<dbReference type="Gene3D" id="3.40.50.300">
    <property type="entry name" value="P-loop containing nucleotide triphosphate hydrolases"/>
    <property type="match status" value="1"/>
</dbReference>
<keyword evidence="2 7" id="KW-0547">Nucleotide-binding</keyword>
<evidence type="ECO:0000256" key="5">
    <source>
        <dbReference type="ARBA" id="ARBA00023134"/>
    </source>
</evidence>
<organism evidence="10 11">
    <name type="scientific">Acacia crassicarpa</name>
    <name type="common">northern wattle</name>
    <dbReference type="NCBI Taxonomy" id="499986"/>
    <lineage>
        <taxon>Eukaryota</taxon>
        <taxon>Viridiplantae</taxon>
        <taxon>Streptophyta</taxon>
        <taxon>Embryophyta</taxon>
        <taxon>Tracheophyta</taxon>
        <taxon>Spermatophyta</taxon>
        <taxon>Magnoliopsida</taxon>
        <taxon>eudicotyledons</taxon>
        <taxon>Gunneridae</taxon>
        <taxon>Pentapetalae</taxon>
        <taxon>rosids</taxon>
        <taxon>fabids</taxon>
        <taxon>Fabales</taxon>
        <taxon>Fabaceae</taxon>
        <taxon>Caesalpinioideae</taxon>
        <taxon>mimosoid clade</taxon>
        <taxon>Acacieae</taxon>
        <taxon>Acacia</taxon>
    </lineage>
</organism>
<dbReference type="InterPro" id="IPR011011">
    <property type="entry name" value="Znf_FYVE_PHD"/>
</dbReference>
<dbReference type="InterPro" id="IPR001019">
    <property type="entry name" value="Gprotein_alpha_su"/>
</dbReference>
<dbReference type="GO" id="GO:0008270">
    <property type="term" value="F:zinc ion binding"/>
    <property type="evidence" value="ECO:0007669"/>
    <property type="project" value="UniProtKB-KW"/>
</dbReference>
<evidence type="ECO:0000313" key="10">
    <source>
        <dbReference type="EMBL" id="KAK4258707.1"/>
    </source>
</evidence>
<dbReference type="InterPro" id="IPR011025">
    <property type="entry name" value="GproteinA_insert"/>
</dbReference>
<name>A0AAE1IXJ7_9FABA</name>
<dbReference type="FunFam" id="3.40.50.300:FF:000692">
    <property type="entry name" value="Guanine nucleotide-binding protein subunit alpha"/>
    <property type="match status" value="1"/>
</dbReference>
<keyword evidence="11" id="KW-1185">Reference proteome</keyword>
<evidence type="ECO:0000256" key="8">
    <source>
        <dbReference type="PIRSR" id="PIRSR601019-2"/>
    </source>
</evidence>
<keyword evidence="4" id="KW-0862">Zinc</keyword>
<protein>
    <recommendedName>
        <fullName evidence="12">Extra-large guanine nucleotide-binding protein 1-like</fullName>
    </recommendedName>
</protein>
<dbReference type="InterPro" id="IPR053057">
    <property type="entry name" value="XLG_GTP-binding"/>
</dbReference>
<evidence type="ECO:0000256" key="6">
    <source>
        <dbReference type="ARBA" id="ARBA00023224"/>
    </source>
</evidence>
<dbReference type="SMART" id="SM00275">
    <property type="entry name" value="G_alpha"/>
    <property type="match status" value="1"/>
</dbReference>
<keyword evidence="8" id="KW-0460">Magnesium</keyword>
<dbReference type="GO" id="GO:0031683">
    <property type="term" value="F:G-protein beta/gamma-subunit complex binding"/>
    <property type="evidence" value="ECO:0007669"/>
    <property type="project" value="InterPro"/>
</dbReference>
<evidence type="ECO:0000256" key="3">
    <source>
        <dbReference type="ARBA" id="ARBA00022771"/>
    </source>
</evidence>
<dbReference type="PRINTS" id="PR00318">
    <property type="entry name" value="GPROTEINA"/>
</dbReference>
<feature type="binding site" evidence="8">
    <location>
        <position position="623"/>
    </location>
    <ligand>
        <name>Mg(2+)</name>
        <dbReference type="ChEBI" id="CHEBI:18420"/>
    </ligand>
</feature>
<accession>A0AAE1IXJ7</accession>
<evidence type="ECO:0000256" key="2">
    <source>
        <dbReference type="ARBA" id="ARBA00022741"/>
    </source>
</evidence>
<dbReference type="InterPro" id="IPR027417">
    <property type="entry name" value="P-loop_NTPase"/>
</dbReference>
<dbReference type="SUPFAM" id="SSF52540">
    <property type="entry name" value="P-loop containing nucleoside triphosphate hydrolases"/>
    <property type="match status" value="1"/>
</dbReference>
<feature type="compositionally biased region" description="Basic and acidic residues" evidence="9">
    <location>
        <begin position="129"/>
        <end position="141"/>
    </location>
</feature>
<dbReference type="EMBL" id="JAWXYG010000011">
    <property type="protein sequence ID" value="KAK4258707.1"/>
    <property type="molecule type" value="Genomic_DNA"/>
</dbReference>